<dbReference type="OrthoDB" id="680378at2"/>
<reference evidence="2" key="1">
    <citation type="submission" date="2018-11" db="EMBL/GenBank/DDBJ databases">
        <title>Chitinophaga lutea sp.nov., isolate from arsenic contaminated soil.</title>
        <authorList>
            <person name="Zong Y."/>
        </authorList>
    </citation>
    <scope>NUCLEOTIDE SEQUENCE [LARGE SCALE GENOMIC DNA]</scope>
    <source>
        <strain evidence="2">YLT18</strain>
    </source>
</reference>
<name>A0A3N4M5N5_9BACT</name>
<evidence type="ECO:0000313" key="2">
    <source>
        <dbReference type="Proteomes" id="UP000279089"/>
    </source>
</evidence>
<comment type="caution">
    <text evidence="1">The sequence shown here is derived from an EMBL/GenBank/DDBJ whole genome shotgun (WGS) entry which is preliminary data.</text>
</comment>
<keyword evidence="2" id="KW-1185">Reference proteome</keyword>
<gene>
    <name evidence="1" type="ORF">EG028_24855</name>
</gene>
<dbReference type="EMBL" id="RMBX01000015">
    <property type="protein sequence ID" value="RPD38501.1"/>
    <property type="molecule type" value="Genomic_DNA"/>
</dbReference>
<sequence length="174" mass="20578">MKEDQIAKFQAFAQKAILADQTHLINTFLLEKPEKDQLPFMHNSLAYEILLEGRLHKGTSLFVKDLILRIDREVSILTKELFNPLITSEKQEQHKSRLETLKAEKEKLEKLNPKERYVFQWLLVPHWMGDELIDLGELVYRNYSCNFWGTTSILRENYTKEDTILGIFEELHKS</sequence>
<dbReference type="RefSeq" id="WP_120518999.1">
    <property type="nucleotide sequence ID" value="NZ_QXZY01000015.1"/>
</dbReference>
<dbReference type="Proteomes" id="UP000279089">
    <property type="component" value="Unassembled WGS sequence"/>
</dbReference>
<organism evidence="1 2">
    <name type="scientific">Chitinophaga barathri</name>
    <dbReference type="NCBI Taxonomy" id="1647451"/>
    <lineage>
        <taxon>Bacteria</taxon>
        <taxon>Pseudomonadati</taxon>
        <taxon>Bacteroidota</taxon>
        <taxon>Chitinophagia</taxon>
        <taxon>Chitinophagales</taxon>
        <taxon>Chitinophagaceae</taxon>
        <taxon>Chitinophaga</taxon>
    </lineage>
</organism>
<proteinExistence type="predicted"/>
<accession>A0A3N4M5N5</accession>
<protein>
    <submittedName>
        <fullName evidence="1">Uncharacterized protein</fullName>
    </submittedName>
</protein>
<dbReference type="AlphaFoldDB" id="A0A3N4M5N5"/>
<evidence type="ECO:0000313" key="1">
    <source>
        <dbReference type="EMBL" id="RPD38501.1"/>
    </source>
</evidence>